<dbReference type="OMA" id="FDFWERE"/>
<dbReference type="EMBL" id="LNIX01000020">
    <property type="protein sequence ID" value="OXA43967.1"/>
    <property type="molecule type" value="Genomic_DNA"/>
</dbReference>
<dbReference type="AlphaFoldDB" id="A0A226DH00"/>
<protein>
    <recommendedName>
        <fullName evidence="3">Peptidase M28 domain-containing protein</fullName>
    </recommendedName>
</protein>
<dbReference type="Proteomes" id="UP000198287">
    <property type="component" value="Unassembled WGS sequence"/>
</dbReference>
<keyword evidence="2" id="KW-1185">Reference proteome</keyword>
<dbReference type="OrthoDB" id="2214at2759"/>
<name>A0A226DH00_FOLCA</name>
<evidence type="ECO:0000313" key="1">
    <source>
        <dbReference type="EMBL" id="OXA43967.1"/>
    </source>
</evidence>
<proteinExistence type="predicted"/>
<sequence>MEKSWKISTQSVALGVLILTIRASFVSSGEISTKSLRGIFQETNLEVSRDPATYEGRQGIQSFLSWRLSSFVSTVTSSGKAGGAEHNQFLQQNFETKVFHTPTMERNITGTNYLVVFHGSKNASEDAPLVILANYDTDESEVNPVDDNGSGIVALVALAEHVSHQIVTGKLVLERTLIFAATDMALGKYEYGLPDGARTGAEALVQLYLPQMMQGRSRFGGAIVLDSIMNYNDEERSQSQYGGLFDKAFPLAYQEMSKRNFKGDFLAMVFRDDELDTPLVQAFERGWRSTSKSMRSEAEVDIDPALVRFSYTQSTFNAHAPSAIHFLHSEQAPFWNHFVPEIHRKLPTKEFPALLLTDTEKYRKAECASSGCTITKMVTDAPKNVEFLKRTVNALYATIIDLQVDGNRNSAPTTAGYSSLFSIVTGIVMHRVLFL</sequence>
<evidence type="ECO:0008006" key="3">
    <source>
        <dbReference type="Google" id="ProtNLM"/>
    </source>
</evidence>
<accession>A0A226DH00</accession>
<dbReference type="SUPFAM" id="SSF53187">
    <property type="entry name" value="Zn-dependent exopeptidases"/>
    <property type="match status" value="1"/>
</dbReference>
<gene>
    <name evidence="1" type="ORF">Fcan01_21181</name>
</gene>
<dbReference type="Gene3D" id="3.40.630.10">
    <property type="entry name" value="Zn peptidases"/>
    <property type="match status" value="1"/>
</dbReference>
<comment type="caution">
    <text evidence="1">The sequence shown here is derived from an EMBL/GenBank/DDBJ whole genome shotgun (WGS) entry which is preliminary data.</text>
</comment>
<organism evidence="1 2">
    <name type="scientific">Folsomia candida</name>
    <name type="common">Springtail</name>
    <dbReference type="NCBI Taxonomy" id="158441"/>
    <lineage>
        <taxon>Eukaryota</taxon>
        <taxon>Metazoa</taxon>
        <taxon>Ecdysozoa</taxon>
        <taxon>Arthropoda</taxon>
        <taxon>Hexapoda</taxon>
        <taxon>Collembola</taxon>
        <taxon>Entomobryomorpha</taxon>
        <taxon>Isotomoidea</taxon>
        <taxon>Isotomidae</taxon>
        <taxon>Proisotominae</taxon>
        <taxon>Folsomia</taxon>
    </lineage>
</organism>
<evidence type="ECO:0000313" key="2">
    <source>
        <dbReference type="Proteomes" id="UP000198287"/>
    </source>
</evidence>
<reference evidence="1 2" key="1">
    <citation type="submission" date="2015-12" db="EMBL/GenBank/DDBJ databases">
        <title>The genome of Folsomia candida.</title>
        <authorList>
            <person name="Faddeeva A."/>
            <person name="Derks M.F."/>
            <person name="Anvar Y."/>
            <person name="Smit S."/>
            <person name="Van Straalen N."/>
            <person name="Roelofs D."/>
        </authorList>
    </citation>
    <scope>NUCLEOTIDE SEQUENCE [LARGE SCALE GENOMIC DNA]</scope>
    <source>
        <strain evidence="1 2">VU population</strain>
        <tissue evidence="1">Whole body</tissue>
    </source>
</reference>